<reference evidence="2" key="1">
    <citation type="submission" date="2025-08" db="UniProtKB">
        <authorList>
            <consortium name="Ensembl"/>
        </authorList>
    </citation>
    <scope>IDENTIFICATION</scope>
</reference>
<proteinExistence type="predicted"/>
<feature type="chain" id="PRO_5034011786" description="Secreted protein" evidence="1">
    <location>
        <begin position="22"/>
        <end position="75"/>
    </location>
</feature>
<sequence>MRKKFLLCKLLCCCANFCARGVSSCAWGLGSVCARTCAQLRGNSVHDSGNFPNQRSAVRQNEIWKFAVKEIETPD</sequence>
<reference evidence="2" key="2">
    <citation type="submission" date="2025-09" db="UniProtKB">
        <authorList>
            <consortium name="Ensembl"/>
        </authorList>
    </citation>
    <scope>IDENTIFICATION</scope>
</reference>
<keyword evidence="3" id="KW-1185">Reference proteome</keyword>
<feature type="signal peptide" evidence="1">
    <location>
        <begin position="1"/>
        <end position="21"/>
    </location>
</feature>
<dbReference type="Proteomes" id="UP000694403">
    <property type="component" value="Unplaced"/>
</dbReference>
<accession>A0A8C3RVS9</accession>
<keyword evidence="1" id="KW-0732">Signal</keyword>
<dbReference type="AlphaFoldDB" id="A0A8C3RVS9"/>
<evidence type="ECO:0000313" key="3">
    <source>
        <dbReference type="Proteomes" id="UP000694403"/>
    </source>
</evidence>
<evidence type="ECO:0000313" key="2">
    <source>
        <dbReference type="Ensembl" id="ENSCSRP00000005068.1"/>
    </source>
</evidence>
<name>A0A8C3RVS9_CHESE</name>
<protein>
    <recommendedName>
        <fullName evidence="4">Secreted protein</fullName>
    </recommendedName>
</protein>
<evidence type="ECO:0008006" key="4">
    <source>
        <dbReference type="Google" id="ProtNLM"/>
    </source>
</evidence>
<organism evidence="2 3">
    <name type="scientific">Chelydra serpentina</name>
    <name type="common">Snapping turtle</name>
    <name type="synonym">Testudo serpentina</name>
    <dbReference type="NCBI Taxonomy" id="8475"/>
    <lineage>
        <taxon>Eukaryota</taxon>
        <taxon>Metazoa</taxon>
        <taxon>Chordata</taxon>
        <taxon>Craniata</taxon>
        <taxon>Vertebrata</taxon>
        <taxon>Euteleostomi</taxon>
        <taxon>Archelosauria</taxon>
        <taxon>Testudinata</taxon>
        <taxon>Testudines</taxon>
        <taxon>Cryptodira</taxon>
        <taxon>Durocryptodira</taxon>
        <taxon>Americhelydia</taxon>
        <taxon>Chelydroidea</taxon>
        <taxon>Chelydridae</taxon>
        <taxon>Chelydra</taxon>
    </lineage>
</organism>
<dbReference type="Ensembl" id="ENSCSRT00000005230.1">
    <property type="protein sequence ID" value="ENSCSRP00000005068.1"/>
    <property type="gene ID" value="ENSCSRG00000003831.1"/>
</dbReference>
<evidence type="ECO:0000256" key="1">
    <source>
        <dbReference type="SAM" id="SignalP"/>
    </source>
</evidence>